<organism evidence="2 3">
    <name type="scientific">Holothuria leucospilota</name>
    <name type="common">Black long sea cucumber</name>
    <name type="synonym">Mertensiothuria leucospilota</name>
    <dbReference type="NCBI Taxonomy" id="206669"/>
    <lineage>
        <taxon>Eukaryota</taxon>
        <taxon>Metazoa</taxon>
        <taxon>Echinodermata</taxon>
        <taxon>Eleutherozoa</taxon>
        <taxon>Echinozoa</taxon>
        <taxon>Holothuroidea</taxon>
        <taxon>Aspidochirotacea</taxon>
        <taxon>Aspidochirotida</taxon>
        <taxon>Holothuriidae</taxon>
        <taxon>Holothuria</taxon>
    </lineage>
</organism>
<comment type="caution">
    <text evidence="2">The sequence shown here is derived from an EMBL/GenBank/DDBJ whole genome shotgun (WGS) entry which is preliminary data.</text>
</comment>
<feature type="domain" description="HAT C-terminal dimerisation" evidence="1">
    <location>
        <begin position="641"/>
        <end position="695"/>
    </location>
</feature>
<evidence type="ECO:0000313" key="2">
    <source>
        <dbReference type="EMBL" id="KAJ8043554.1"/>
    </source>
</evidence>
<dbReference type="EMBL" id="JAIZAY010000004">
    <property type="protein sequence ID" value="KAJ8043554.1"/>
    <property type="molecule type" value="Genomic_DNA"/>
</dbReference>
<evidence type="ECO:0000313" key="3">
    <source>
        <dbReference type="Proteomes" id="UP001152320"/>
    </source>
</evidence>
<dbReference type="PANTHER" id="PTHR46880">
    <property type="entry name" value="RAS-ASSOCIATING DOMAIN-CONTAINING PROTEIN"/>
    <property type="match status" value="1"/>
</dbReference>
<dbReference type="OrthoDB" id="6159421at2759"/>
<proteinExistence type="predicted"/>
<sequence>MIPRYYNEALRYTLARNTPMYLCAIQRNSKMATPKRAAGGLERFGFKPKATRLSAGMLCKLCIKHKQKSTKGVWTKVPCTSMIRHSLTKHSKCEQHLRAIKMEAEQRAVAEAGGTIEQAFEYVIKLDRIALIGAMKCLYWLAKREIPHTTNFEPLLELVKSMGCDYLNNLYKGKNAKYTSQRTIKELLDAMCQTIRQTIQRDIIASTYFGMMVDETTDIAVLKQLIVFIRVTDKDSNKLKQKTSFFDIKDIPDGRADTITRELKKMLDEGGIDFTDMAGFGSDGASVMVGRRNGVASKLREEIPTLINIHCVAHRLALAAGQAATGIPYVVKFKEIIQQLYQFYQNSAVRMAGLTEIQNVLNSPSLRLKEAKDVRWLSHQQAVEAVRKSLSAIIMSLEREASERTDATAAGLLKFVKTYRFMATVCMLCDTLPYLSTLSRLFQRADIDFTTVQPLVISTRTNITALLEKKGKEMEDLPAWVEELVEAGLLRKAEEEPPAGETRQEMYERLKITPVYADAEDFEESASVIEYSLFHQNTLTAKENVFSQIYRPFLQNVITNLNERFSDVSLLGAFSIFHPSIVSASLNDEDDSLEVQHIKKLGDHYGLDNHKLEIEWNGMKHIIGNDTKVTHTDMMLMVVEKYQDLYPNMAMLASKALVIPVSTADCERGFSTLKRIKTPLRNRLTEETLKCLLFISIEGPEFSEFDFDTAVDFWKNGKTRILNV</sequence>
<protein>
    <recommendedName>
        <fullName evidence="1">HAT C-terminal dimerisation domain-containing protein</fullName>
    </recommendedName>
</protein>
<gene>
    <name evidence="2" type="ORF">HOLleu_10692</name>
</gene>
<dbReference type="GO" id="GO:0046983">
    <property type="term" value="F:protein dimerization activity"/>
    <property type="evidence" value="ECO:0007669"/>
    <property type="project" value="InterPro"/>
</dbReference>
<keyword evidence="3" id="KW-1185">Reference proteome</keyword>
<dbReference type="InterPro" id="IPR008906">
    <property type="entry name" value="HATC_C_dom"/>
</dbReference>
<accession>A0A9Q1CF87</accession>
<dbReference type="SUPFAM" id="SSF53098">
    <property type="entry name" value="Ribonuclease H-like"/>
    <property type="match status" value="1"/>
</dbReference>
<dbReference type="Proteomes" id="UP001152320">
    <property type="component" value="Chromosome 4"/>
</dbReference>
<dbReference type="AlphaFoldDB" id="A0A9Q1CF87"/>
<reference evidence="2" key="1">
    <citation type="submission" date="2021-10" db="EMBL/GenBank/DDBJ databases">
        <title>Tropical sea cucumber genome reveals ecological adaptation and Cuvierian tubules defense mechanism.</title>
        <authorList>
            <person name="Chen T."/>
        </authorList>
    </citation>
    <scope>NUCLEOTIDE SEQUENCE</scope>
    <source>
        <strain evidence="2">Nanhai2018</strain>
        <tissue evidence="2">Muscle</tissue>
    </source>
</reference>
<name>A0A9Q1CF87_HOLLE</name>
<evidence type="ECO:0000259" key="1">
    <source>
        <dbReference type="Pfam" id="PF05699"/>
    </source>
</evidence>
<dbReference type="Pfam" id="PF05699">
    <property type="entry name" value="Dimer_Tnp_hAT"/>
    <property type="match status" value="1"/>
</dbReference>
<dbReference type="InterPro" id="IPR012337">
    <property type="entry name" value="RNaseH-like_sf"/>
</dbReference>
<dbReference type="PANTHER" id="PTHR46880:SF5">
    <property type="entry name" value="DUF4371 DOMAIN-CONTAINING PROTEIN"/>
    <property type="match status" value="1"/>
</dbReference>